<gene>
    <name evidence="6" type="ORF">NSCAC_1579</name>
</gene>
<keyword evidence="4" id="KW-1133">Transmembrane helix</keyword>
<dbReference type="GO" id="GO:0015221">
    <property type="term" value="F:lipopolysaccharide transmembrane transporter activity"/>
    <property type="evidence" value="ECO:0007669"/>
    <property type="project" value="InterPro"/>
</dbReference>
<keyword evidence="7" id="KW-1185">Reference proteome</keyword>
<evidence type="ECO:0000256" key="2">
    <source>
        <dbReference type="ARBA" id="ARBA00022519"/>
    </source>
</evidence>
<dbReference type="InterPro" id="IPR010664">
    <property type="entry name" value="LipoPS_assembly_LptC-rel"/>
</dbReference>
<dbReference type="GO" id="GO:0017089">
    <property type="term" value="F:glycolipid transfer activity"/>
    <property type="evidence" value="ECO:0007669"/>
    <property type="project" value="TreeGrafter"/>
</dbReference>
<proteinExistence type="predicted"/>
<keyword evidence="5" id="KW-0472">Membrane</keyword>
<evidence type="ECO:0000256" key="3">
    <source>
        <dbReference type="ARBA" id="ARBA00022692"/>
    </source>
</evidence>
<evidence type="ECO:0000256" key="4">
    <source>
        <dbReference type="ARBA" id="ARBA00022989"/>
    </source>
</evidence>
<accession>A0A7G1QBA3</accession>
<dbReference type="Pfam" id="PF06835">
    <property type="entry name" value="LptC"/>
    <property type="match status" value="1"/>
</dbReference>
<dbReference type="GO" id="GO:0005886">
    <property type="term" value="C:plasma membrane"/>
    <property type="evidence" value="ECO:0007669"/>
    <property type="project" value="InterPro"/>
</dbReference>
<evidence type="ECO:0008006" key="8">
    <source>
        <dbReference type="Google" id="ProtNLM"/>
    </source>
</evidence>
<keyword evidence="3" id="KW-0812">Transmembrane</keyword>
<protein>
    <recommendedName>
        <fullName evidence="8">Lipopolysaccharide export system protein LptC</fullName>
    </recommendedName>
</protein>
<organism evidence="6 7">
    <name type="scientific">Candidatus Nitrosacidococcus tergens</name>
    <dbReference type="NCBI Taxonomy" id="553981"/>
    <lineage>
        <taxon>Bacteria</taxon>
        <taxon>Pseudomonadati</taxon>
        <taxon>Pseudomonadota</taxon>
        <taxon>Gammaproteobacteria</taxon>
        <taxon>Chromatiales</taxon>
        <taxon>Chromatiaceae</taxon>
        <taxon>Candidatus Nitrosacidococcus</taxon>
    </lineage>
</organism>
<dbReference type="AlphaFoldDB" id="A0A7G1QBA3"/>
<dbReference type="PANTHER" id="PTHR37481">
    <property type="entry name" value="LIPOPOLYSACCHARIDE EXPORT SYSTEM PROTEIN LPTC"/>
    <property type="match status" value="1"/>
</dbReference>
<dbReference type="InterPro" id="IPR052363">
    <property type="entry name" value="LPS_export_LptC"/>
</dbReference>
<dbReference type="GO" id="GO:0030288">
    <property type="term" value="C:outer membrane-bounded periplasmic space"/>
    <property type="evidence" value="ECO:0007669"/>
    <property type="project" value="TreeGrafter"/>
</dbReference>
<evidence type="ECO:0000313" key="6">
    <source>
        <dbReference type="EMBL" id="CAB1277257.1"/>
    </source>
</evidence>
<name>A0A7G1QBA3_9GAMM</name>
<evidence type="ECO:0000313" key="7">
    <source>
        <dbReference type="Proteomes" id="UP000516072"/>
    </source>
</evidence>
<dbReference type="KEGG" id="ntg:NSCAC_1579"/>
<reference evidence="6 7" key="1">
    <citation type="submission" date="2020-03" db="EMBL/GenBank/DDBJ databases">
        <authorList>
            <person name="Picone N."/>
        </authorList>
    </citation>
    <scope>NUCLEOTIDE SEQUENCE [LARGE SCALE GENOMIC DNA]</scope>
    <source>
        <strain evidence="6">NSCAC1</strain>
    </source>
</reference>
<dbReference type="Proteomes" id="UP000516072">
    <property type="component" value="Chromosome"/>
</dbReference>
<keyword evidence="1" id="KW-1003">Cell membrane</keyword>
<dbReference type="EMBL" id="LR778175">
    <property type="protein sequence ID" value="CAB1277257.1"/>
    <property type="molecule type" value="Genomic_DNA"/>
</dbReference>
<keyword evidence="2" id="KW-0997">Cell inner membrane</keyword>
<evidence type="ECO:0000256" key="1">
    <source>
        <dbReference type="ARBA" id="ARBA00022475"/>
    </source>
</evidence>
<dbReference type="InterPro" id="IPR026265">
    <property type="entry name" value="LptC"/>
</dbReference>
<dbReference type="Gene3D" id="2.60.450.10">
    <property type="entry name" value="Lipopolysaccharide (LPS) transport protein A like domain"/>
    <property type="match status" value="1"/>
</dbReference>
<dbReference type="PANTHER" id="PTHR37481:SF1">
    <property type="entry name" value="LIPOPOLYSACCHARIDE EXPORT SYSTEM PROTEIN LPTC"/>
    <property type="match status" value="1"/>
</dbReference>
<evidence type="ECO:0000256" key="5">
    <source>
        <dbReference type="ARBA" id="ARBA00023136"/>
    </source>
</evidence>
<sequence>MDNFISTEIDEQGLPHHTLSGPRMVHYSENDVIDVTTPYIVFYQKDISPKWSAISERGLTKGNSDRIFLIGKVVIHQLDENGIEMDDMTIFTRNVRIELEKKYAETSQPTTMLSPSGRTDSVGARLYFNEDRVELISQVKGDYVSTGKP</sequence>
<dbReference type="NCBIfam" id="TIGR04409">
    <property type="entry name" value="LptC_YrbK"/>
    <property type="match status" value="1"/>
</dbReference>